<evidence type="ECO:0000313" key="2">
    <source>
        <dbReference type="EMBL" id="MBE5919734.1"/>
    </source>
</evidence>
<comment type="caution">
    <text evidence="2">The sequence shown here is derived from an EMBL/GenBank/DDBJ whole genome shotgun (WGS) entry which is preliminary data.</text>
</comment>
<feature type="domain" description="Actin-like protein N-terminal" evidence="1">
    <location>
        <begin position="6"/>
        <end position="154"/>
    </location>
</feature>
<dbReference type="SUPFAM" id="SSF53067">
    <property type="entry name" value="Actin-like ATPase domain"/>
    <property type="match status" value="2"/>
</dbReference>
<name>A0A927U7K7_9FIRM</name>
<proteinExistence type="predicted"/>
<dbReference type="Pfam" id="PF17989">
    <property type="entry name" value="ALP_N"/>
    <property type="match status" value="1"/>
</dbReference>
<dbReference type="InterPro" id="IPR043129">
    <property type="entry name" value="ATPase_NBD"/>
</dbReference>
<evidence type="ECO:0000259" key="1">
    <source>
        <dbReference type="Pfam" id="PF17989"/>
    </source>
</evidence>
<reference evidence="2" key="1">
    <citation type="submission" date="2019-04" db="EMBL/GenBank/DDBJ databases">
        <title>Evolution of Biomass-Degrading Anaerobic Consortia Revealed by Metagenomics.</title>
        <authorList>
            <person name="Peng X."/>
        </authorList>
    </citation>
    <scope>NUCLEOTIDE SEQUENCE</scope>
    <source>
        <strain evidence="2">SIG311</strain>
    </source>
</reference>
<dbReference type="Proteomes" id="UP000766246">
    <property type="component" value="Unassembled WGS sequence"/>
</dbReference>
<dbReference type="InterPro" id="IPR040607">
    <property type="entry name" value="ALP_N"/>
</dbReference>
<gene>
    <name evidence="2" type="ORF">E7272_07795</name>
</gene>
<organism evidence="2 3">
    <name type="scientific">Pseudobutyrivibrio ruminis</name>
    <dbReference type="NCBI Taxonomy" id="46206"/>
    <lineage>
        <taxon>Bacteria</taxon>
        <taxon>Bacillati</taxon>
        <taxon>Bacillota</taxon>
        <taxon>Clostridia</taxon>
        <taxon>Lachnospirales</taxon>
        <taxon>Lachnospiraceae</taxon>
        <taxon>Pseudobutyrivibrio</taxon>
    </lineage>
</organism>
<dbReference type="AlphaFoldDB" id="A0A927U7K7"/>
<protein>
    <submittedName>
        <fullName evidence="2">ParM/StbA family protein</fullName>
    </submittedName>
</protein>
<accession>A0A927U7K7</accession>
<evidence type="ECO:0000313" key="3">
    <source>
        <dbReference type="Proteomes" id="UP000766246"/>
    </source>
</evidence>
<dbReference type="EMBL" id="SVER01000017">
    <property type="protein sequence ID" value="MBE5919734.1"/>
    <property type="molecule type" value="Genomic_DNA"/>
</dbReference>
<sequence>MERFLAVDSGKENTKICIKRASGKEKYSIPTRVDEVNILAEPEKDTDILVLDGKAYRIGKGATTYAPKEDSKKSIHHKLSVWAAIAKYCDSNDEINIATGCPLSLCENATYKKEYGEYILPKNEPITVELRTTAGKMKKTFTIKNRMVCPEGSGFIFSNPQKFEKKLVAIIDDGGLNLQVAMFDDCSLVHNLAITRKYGGRIFIDSLTDAINAEFATDFDRKLIESKMYSGDKADRFIRTSEANSKEKSAKFIEAQLTAYVKEVFRIAKEDGKVDPYNIEVYMQGGTSELIKETVQKLYGSDIHFVEEPEFANAEGWLNALLLACGK</sequence>
<dbReference type="Gene3D" id="3.30.420.40">
    <property type="match status" value="2"/>
</dbReference>